<reference evidence="10 11" key="1">
    <citation type="submission" date="2019-11" db="EMBL/GenBank/DDBJ databases">
        <authorList>
            <person name="Holert J."/>
        </authorList>
    </citation>
    <scope>NUCLEOTIDE SEQUENCE [LARGE SCALE GENOMIC DNA]</scope>
    <source>
        <strain evidence="10">BC8_1</strain>
    </source>
</reference>
<dbReference type="EMBL" id="CACSIP010000034">
    <property type="protein sequence ID" value="CAA0128344.1"/>
    <property type="molecule type" value="Genomic_DNA"/>
</dbReference>
<evidence type="ECO:0000256" key="3">
    <source>
        <dbReference type="ARBA" id="ARBA00017144"/>
    </source>
</evidence>
<protein>
    <recommendedName>
        <fullName evidence="3">Thymidylate kinase</fullName>
        <ecNumber evidence="2">2.7.4.9</ecNumber>
    </recommendedName>
</protein>
<dbReference type="InterPro" id="IPR039430">
    <property type="entry name" value="Thymidylate_kin-like_dom"/>
</dbReference>
<keyword evidence="7 10" id="KW-0418">Kinase</keyword>
<dbReference type="GO" id="GO:0004798">
    <property type="term" value="F:dTMP kinase activity"/>
    <property type="evidence" value="ECO:0007669"/>
    <property type="project" value="UniProtKB-EC"/>
</dbReference>
<feature type="domain" description="Thymidylate kinase-like" evidence="9">
    <location>
        <begin position="2"/>
        <end position="181"/>
    </location>
</feature>
<proteinExistence type="inferred from homology"/>
<evidence type="ECO:0000256" key="8">
    <source>
        <dbReference type="ARBA" id="ARBA00022840"/>
    </source>
</evidence>
<evidence type="ECO:0000259" key="9">
    <source>
        <dbReference type="Pfam" id="PF02223"/>
    </source>
</evidence>
<dbReference type="GO" id="GO:0006227">
    <property type="term" value="P:dUDP biosynthetic process"/>
    <property type="evidence" value="ECO:0007669"/>
    <property type="project" value="TreeGrafter"/>
</dbReference>
<keyword evidence="4 10" id="KW-0808">Transferase</keyword>
<dbReference type="Gene3D" id="3.40.50.300">
    <property type="entry name" value="P-loop containing nucleotide triphosphate hydrolases"/>
    <property type="match status" value="1"/>
</dbReference>
<dbReference type="EC" id="2.7.4.9" evidence="2"/>
<evidence type="ECO:0000313" key="11">
    <source>
        <dbReference type="Proteomes" id="UP000430146"/>
    </source>
</evidence>
<dbReference type="InterPro" id="IPR018095">
    <property type="entry name" value="Thymidylate_kin_CS"/>
</dbReference>
<dbReference type="Pfam" id="PF02223">
    <property type="entry name" value="Thymidylate_kin"/>
    <property type="match status" value="1"/>
</dbReference>
<name>A0A5S9R2L4_MYCVN</name>
<dbReference type="SUPFAM" id="SSF52540">
    <property type="entry name" value="P-loop containing nucleoside triphosphate hydrolases"/>
    <property type="match status" value="1"/>
</dbReference>
<keyword evidence="11" id="KW-1185">Reference proteome</keyword>
<gene>
    <name evidence="10" type="primary">tmk</name>
    <name evidence="10" type="ORF">AELLOGFF_01283</name>
</gene>
<dbReference type="CDD" id="cd01672">
    <property type="entry name" value="TMPK"/>
    <property type="match status" value="1"/>
</dbReference>
<evidence type="ECO:0000256" key="1">
    <source>
        <dbReference type="ARBA" id="ARBA00009776"/>
    </source>
</evidence>
<dbReference type="GO" id="GO:0005524">
    <property type="term" value="F:ATP binding"/>
    <property type="evidence" value="ECO:0007669"/>
    <property type="project" value="UniProtKB-KW"/>
</dbReference>
<dbReference type="NCBIfam" id="NF005923">
    <property type="entry name" value="PRK07933.1"/>
    <property type="match status" value="1"/>
</dbReference>
<dbReference type="AlphaFoldDB" id="A0A5S9R2L4"/>
<keyword evidence="8" id="KW-0067">ATP-binding</keyword>
<dbReference type="PANTHER" id="PTHR10344">
    <property type="entry name" value="THYMIDYLATE KINASE"/>
    <property type="match status" value="1"/>
</dbReference>
<dbReference type="GO" id="GO:0006235">
    <property type="term" value="P:dTTP biosynthetic process"/>
    <property type="evidence" value="ECO:0007669"/>
    <property type="project" value="TreeGrafter"/>
</dbReference>
<organism evidence="10 11">
    <name type="scientific">Mycolicibacterium vanbaalenii</name>
    <name type="common">Mycobacterium vanbaalenii</name>
    <dbReference type="NCBI Taxonomy" id="110539"/>
    <lineage>
        <taxon>Bacteria</taxon>
        <taxon>Bacillati</taxon>
        <taxon>Actinomycetota</taxon>
        <taxon>Actinomycetes</taxon>
        <taxon>Mycobacteriales</taxon>
        <taxon>Mycobacteriaceae</taxon>
        <taxon>Mycolicibacterium</taxon>
    </lineage>
</organism>
<dbReference type="GO" id="GO:0006233">
    <property type="term" value="P:dTDP biosynthetic process"/>
    <property type="evidence" value="ECO:0007669"/>
    <property type="project" value="InterPro"/>
</dbReference>
<evidence type="ECO:0000256" key="7">
    <source>
        <dbReference type="ARBA" id="ARBA00022777"/>
    </source>
</evidence>
<dbReference type="PANTHER" id="PTHR10344:SF4">
    <property type="entry name" value="UMP-CMP KINASE 2, MITOCHONDRIAL"/>
    <property type="match status" value="1"/>
</dbReference>
<dbReference type="GO" id="GO:0005829">
    <property type="term" value="C:cytosol"/>
    <property type="evidence" value="ECO:0007669"/>
    <property type="project" value="TreeGrafter"/>
</dbReference>
<comment type="similarity">
    <text evidence="1">Belongs to the thymidylate kinase family.</text>
</comment>
<dbReference type="InterPro" id="IPR027417">
    <property type="entry name" value="P-loop_NTPase"/>
</dbReference>
<sequence>MIEGVDGAGKRTLTNGLRAGFQADGRSVSSLAFPRYGVSVPADLATEALHGAHGDLADSVYAMAVLFAMDRAGGKTEIERLAAEFDVVILDRYVASNAAYSAARLHQGADGDVVAWVRDLEYGRLQLPVPDWQVLLDVPTELAAQRAVNRAAQEADRARDAYERDDGLQRRTSAVYAELAAAQWCGPWTVVPPDVDADELAGKLQ</sequence>
<evidence type="ECO:0000313" key="10">
    <source>
        <dbReference type="EMBL" id="CAA0128344.1"/>
    </source>
</evidence>
<dbReference type="Proteomes" id="UP000430146">
    <property type="component" value="Unassembled WGS sequence"/>
</dbReference>
<evidence type="ECO:0000256" key="4">
    <source>
        <dbReference type="ARBA" id="ARBA00022679"/>
    </source>
</evidence>
<keyword evidence="5" id="KW-0545">Nucleotide biosynthesis</keyword>
<evidence type="ECO:0000256" key="2">
    <source>
        <dbReference type="ARBA" id="ARBA00012980"/>
    </source>
</evidence>
<accession>A0A5S9R2L4</accession>
<evidence type="ECO:0000256" key="5">
    <source>
        <dbReference type="ARBA" id="ARBA00022727"/>
    </source>
</evidence>
<dbReference type="PROSITE" id="PS01331">
    <property type="entry name" value="THYMIDYLATE_KINASE"/>
    <property type="match status" value="1"/>
</dbReference>
<evidence type="ECO:0000256" key="6">
    <source>
        <dbReference type="ARBA" id="ARBA00022741"/>
    </source>
</evidence>
<keyword evidence="6" id="KW-0547">Nucleotide-binding</keyword>